<proteinExistence type="predicted"/>
<dbReference type="KEGG" id="mgot:MgSA37_01167"/>
<organism evidence="1 2">
    <name type="scientific">Mucilaginibacter gotjawali</name>
    <dbReference type="NCBI Taxonomy" id="1550579"/>
    <lineage>
        <taxon>Bacteria</taxon>
        <taxon>Pseudomonadati</taxon>
        <taxon>Bacteroidota</taxon>
        <taxon>Sphingobacteriia</taxon>
        <taxon>Sphingobacteriales</taxon>
        <taxon>Sphingobacteriaceae</taxon>
        <taxon>Mucilaginibacter</taxon>
    </lineage>
</organism>
<dbReference type="EMBL" id="AP017313">
    <property type="protein sequence ID" value="BAU53000.1"/>
    <property type="molecule type" value="Genomic_DNA"/>
</dbReference>
<evidence type="ECO:0000313" key="1">
    <source>
        <dbReference type="EMBL" id="BAU53000.1"/>
    </source>
</evidence>
<dbReference type="AlphaFoldDB" id="A0A125T2G0"/>
<accession>A0A125T2G0</accession>
<name>A0A125T2G0_9SPHI</name>
<evidence type="ECO:0000313" key="2">
    <source>
        <dbReference type="Proteomes" id="UP000218263"/>
    </source>
</evidence>
<gene>
    <name evidence="1" type="ORF">MgSA37_01167</name>
</gene>
<dbReference type="Proteomes" id="UP000218263">
    <property type="component" value="Chromosome"/>
</dbReference>
<protein>
    <submittedName>
        <fullName evidence="1">Uncharacterized protein</fullName>
    </submittedName>
</protein>
<keyword evidence="2" id="KW-1185">Reference proteome</keyword>
<reference evidence="1 2" key="1">
    <citation type="submission" date="2015-12" db="EMBL/GenBank/DDBJ databases">
        <title>Genome sequence of Mucilaginibacter gotjawali.</title>
        <authorList>
            <person name="Lee J.S."/>
            <person name="Lee K.C."/>
            <person name="Kim K.K."/>
            <person name="Lee B.W."/>
        </authorList>
    </citation>
    <scope>NUCLEOTIDE SEQUENCE [LARGE SCALE GENOMIC DNA]</scope>
    <source>
        <strain evidence="1 2">SA3-7</strain>
    </source>
</reference>
<sequence length="58" mass="6645">MKKIHNKLYLYIWLIISAIATYLSSTNKISDIGVFAMVVVALLFLLLAFKKPKESRDD</sequence>